<dbReference type="SUPFAM" id="SSF55174">
    <property type="entry name" value="Alpha-L RNA-binding motif"/>
    <property type="match status" value="1"/>
</dbReference>
<dbReference type="eggNOG" id="COG0564">
    <property type="taxonomic scope" value="Bacteria"/>
</dbReference>
<dbReference type="PANTHER" id="PTHR21600:SF44">
    <property type="entry name" value="RIBOSOMAL LARGE SUBUNIT PSEUDOURIDINE SYNTHASE D"/>
    <property type="match status" value="1"/>
</dbReference>
<dbReference type="SUPFAM" id="SSF55120">
    <property type="entry name" value="Pseudouridine synthase"/>
    <property type="match status" value="1"/>
</dbReference>
<dbReference type="PROSITE" id="PS01129">
    <property type="entry name" value="PSI_RLU"/>
    <property type="match status" value="1"/>
</dbReference>
<dbReference type="InterPro" id="IPR006145">
    <property type="entry name" value="PsdUridine_synth_RsuA/RluA"/>
</dbReference>
<sequence length="360" mass="41175">MNRRMEIDDITELDDSLDDIEPVSSPPELYEHFRVTVDKGQAPVRIDKYLFERIVNASRNRIQTAADNGYVMANGKPVKSSYKVKPLDVLTVMMDRPRYENDIIPEDIPLDIVYEDDDLMVVNKPAGLVVHPGCGNYHGTLVNAIAWHLRNVPTYDPNDPQVGLVHRIDKDTSGLLVIAKTPDAKTHLGMQFYNKTTKREYNALVWGIIDEDEGTIEGNIGRNPKDRMQMAVMSDPTQGKHAVTHYQVLERLGYVTLVKCVLETGRTHQIRVHMKHIGHVLFNDERYGGHEILKGTHFSKYKQFVNNCFAICPRQALHAKTLGFVHPRTGKELFFTSELPEDMTHLLEKWRAYISNREES</sequence>
<feature type="active site" evidence="4">
    <location>
        <position position="169"/>
    </location>
</feature>
<evidence type="ECO:0000313" key="8">
    <source>
        <dbReference type="EMBL" id="ADY36021.1"/>
    </source>
</evidence>
<dbReference type="KEGG" id="bsa:Bacsa_1449"/>
<dbReference type="InterPro" id="IPR020103">
    <property type="entry name" value="PsdUridine_synth_cat_dom_sf"/>
</dbReference>
<dbReference type="Pfam" id="PF01479">
    <property type="entry name" value="S4"/>
    <property type="match status" value="1"/>
</dbReference>
<dbReference type="InterPro" id="IPR006225">
    <property type="entry name" value="PsdUridine_synth_RluC/D"/>
</dbReference>
<organism evidence="8 9">
    <name type="scientific">Phocaeicola salanitronis (strain DSM 18170 / JCM 13657 / CCUG 60908 / BL78)</name>
    <name type="common">Bacteroides salanitronis</name>
    <dbReference type="NCBI Taxonomy" id="667015"/>
    <lineage>
        <taxon>Bacteria</taxon>
        <taxon>Pseudomonadati</taxon>
        <taxon>Bacteroidota</taxon>
        <taxon>Bacteroidia</taxon>
        <taxon>Bacteroidales</taxon>
        <taxon>Bacteroidaceae</taxon>
        <taxon>Phocaeicola</taxon>
    </lineage>
</organism>
<dbReference type="InterPro" id="IPR050188">
    <property type="entry name" value="RluA_PseudoU_synthase"/>
</dbReference>
<evidence type="ECO:0000256" key="5">
    <source>
        <dbReference type="PROSITE-ProRule" id="PRU00182"/>
    </source>
</evidence>
<dbReference type="NCBIfam" id="TIGR00005">
    <property type="entry name" value="rluA_subfam"/>
    <property type="match status" value="1"/>
</dbReference>
<protein>
    <recommendedName>
        <fullName evidence="6">Pseudouridine synthase</fullName>
        <ecNumber evidence="6">5.4.99.-</ecNumber>
    </recommendedName>
</protein>
<evidence type="ECO:0000313" key="9">
    <source>
        <dbReference type="Proteomes" id="UP000007486"/>
    </source>
</evidence>
<dbReference type="STRING" id="667015.Bacsa_1449"/>
<dbReference type="FunFam" id="3.30.2350.10:FF:000006">
    <property type="entry name" value="Pseudouridine synthase"/>
    <property type="match status" value="1"/>
</dbReference>
<dbReference type="AlphaFoldDB" id="F0R8T6"/>
<gene>
    <name evidence="8" type="ordered locus">Bacsa_1449</name>
</gene>
<dbReference type="FunFam" id="3.10.290.10:FF:000016">
    <property type="entry name" value="Pseudouridine synthase"/>
    <property type="match status" value="1"/>
</dbReference>
<keyword evidence="9" id="KW-1185">Reference proteome</keyword>
<dbReference type="EMBL" id="CP002530">
    <property type="protein sequence ID" value="ADY36021.1"/>
    <property type="molecule type" value="Genomic_DNA"/>
</dbReference>
<dbReference type="Pfam" id="PF00849">
    <property type="entry name" value="PseudoU_synth_2"/>
    <property type="match status" value="1"/>
</dbReference>
<dbReference type="CDD" id="cd02869">
    <property type="entry name" value="PseudoU_synth_RluA_like"/>
    <property type="match status" value="1"/>
</dbReference>
<dbReference type="InterPro" id="IPR002942">
    <property type="entry name" value="S4_RNA-bd"/>
</dbReference>
<dbReference type="GO" id="GO:0003723">
    <property type="term" value="F:RNA binding"/>
    <property type="evidence" value="ECO:0007669"/>
    <property type="project" value="UniProtKB-KW"/>
</dbReference>
<dbReference type="Gene3D" id="3.30.2350.10">
    <property type="entry name" value="Pseudouridine synthase"/>
    <property type="match status" value="1"/>
</dbReference>
<dbReference type="GO" id="GO:0120159">
    <property type="term" value="F:rRNA pseudouridine synthase activity"/>
    <property type="evidence" value="ECO:0007669"/>
    <property type="project" value="UniProtKB-ARBA"/>
</dbReference>
<evidence type="ECO:0000256" key="6">
    <source>
        <dbReference type="RuleBase" id="RU362028"/>
    </source>
</evidence>
<dbReference type="CDD" id="cd00165">
    <property type="entry name" value="S4"/>
    <property type="match status" value="1"/>
</dbReference>
<comment type="catalytic activity">
    <reaction evidence="6">
        <text>a uridine in RNA = a pseudouridine in RNA</text>
        <dbReference type="Rhea" id="RHEA:48348"/>
        <dbReference type="Rhea" id="RHEA-COMP:12068"/>
        <dbReference type="Rhea" id="RHEA-COMP:12069"/>
        <dbReference type="ChEBI" id="CHEBI:65314"/>
        <dbReference type="ChEBI" id="CHEBI:65315"/>
    </reaction>
</comment>
<dbReference type="GO" id="GO:0000455">
    <property type="term" value="P:enzyme-directed rRNA pseudouridine synthesis"/>
    <property type="evidence" value="ECO:0007669"/>
    <property type="project" value="TreeGrafter"/>
</dbReference>
<keyword evidence="3 6" id="KW-0413">Isomerase</keyword>
<dbReference type="EC" id="5.4.99.-" evidence="6"/>
<keyword evidence="2 5" id="KW-0694">RNA-binding</keyword>
<dbReference type="RefSeq" id="WP_013617452.1">
    <property type="nucleotide sequence ID" value="NC_015164.1"/>
</dbReference>
<accession>F0R8T6</accession>
<dbReference type="PANTHER" id="PTHR21600">
    <property type="entry name" value="MITOCHONDRIAL RNA PSEUDOURIDINE SYNTHASE"/>
    <property type="match status" value="1"/>
</dbReference>
<evidence type="ECO:0000256" key="1">
    <source>
        <dbReference type="ARBA" id="ARBA00010876"/>
    </source>
</evidence>
<dbReference type="Proteomes" id="UP000007486">
    <property type="component" value="Chromosome"/>
</dbReference>
<proteinExistence type="inferred from homology"/>
<dbReference type="SMART" id="SM00363">
    <property type="entry name" value="S4"/>
    <property type="match status" value="1"/>
</dbReference>
<reference evidence="8 9" key="1">
    <citation type="journal article" date="2011" name="Stand. Genomic Sci.">
        <title>Complete genome sequence of Bacteroides salanitronis type strain (BL78).</title>
        <authorList>
            <person name="Gronow S."/>
            <person name="Held B."/>
            <person name="Lucas S."/>
            <person name="Lapidus A."/>
            <person name="Del Rio T.G."/>
            <person name="Nolan M."/>
            <person name="Tice H."/>
            <person name="Deshpande S."/>
            <person name="Cheng J.F."/>
            <person name="Pitluck S."/>
            <person name="Liolios K."/>
            <person name="Pagani I."/>
            <person name="Ivanova N."/>
            <person name="Mavromatis K."/>
            <person name="Pati A."/>
            <person name="Tapia R."/>
            <person name="Han C."/>
            <person name="Goodwin L."/>
            <person name="Chen A."/>
            <person name="Palaniappan K."/>
            <person name="Land M."/>
            <person name="Hauser L."/>
            <person name="Chang Y.J."/>
            <person name="Jeffries C.D."/>
            <person name="Brambilla E.M."/>
            <person name="Rohde M."/>
            <person name="Goker M."/>
            <person name="Detter J.C."/>
            <person name="Woyke T."/>
            <person name="Bristow J."/>
            <person name="Markowitz V."/>
            <person name="Hugenholtz P."/>
            <person name="Kyrpides N.C."/>
            <person name="Klenk H.P."/>
            <person name="Eisen J.A."/>
        </authorList>
    </citation>
    <scope>NUCLEOTIDE SEQUENCE [LARGE SCALE GENOMIC DNA]</scope>
    <source>
        <strain evidence="8 9">DSM 18170</strain>
    </source>
</reference>
<feature type="domain" description="RNA-binding S4" evidence="7">
    <location>
        <begin position="44"/>
        <end position="109"/>
    </location>
</feature>
<dbReference type="HOGENOM" id="CLU_016902_4_3_10"/>
<evidence type="ECO:0000256" key="2">
    <source>
        <dbReference type="ARBA" id="ARBA00022884"/>
    </source>
</evidence>
<dbReference type="InterPro" id="IPR036986">
    <property type="entry name" value="S4_RNA-bd_sf"/>
</dbReference>
<evidence type="ECO:0000259" key="7">
    <source>
        <dbReference type="SMART" id="SM00363"/>
    </source>
</evidence>
<comment type="function">
    <text evidence="6">Responsible for synthesis of pseudouridine from uracil.</text>
</comment>
<comment type="similarity">
    <text evidence="1 6">Belongs to the pseudouridine synthase RluA family.</text>
</comment>
<name>F0R8T6_PHOSB</name>
<evidence type="ECO:0000256" key="3">
    <source>
        <dbReference type="ARBA" id="ARBA00023235"/>
    </source>
</evidence>
<dbReference type="InterPro" id="IPR006224">
    <property type="entry name" value="PsdUridine_synth_RluA-like_CS"/>
</dbReference>
<evidence type="ECO:0000256" key="4">
    <source>
        <dbReference type="PIRSR" id="PIRSR606225-1"/>
    </source>
</evidence>
<dbReference type="Gene3D" id="3.10.290.10">
    <property type="entry name" value="RNA-binding S4 domain"/>
    <property type="match status" value="1"/>
</dbReference>
<dbReference type="PROSITE" id="PS50889">
    <property type="entry name" value="S4"/>
    <property type="match status" value="1"/>
</dbReference>